<dbReference type="PATRIC" id="fig|483937.3.peg.1682"/>
<proteinExistence type="predicted"/>
<evidence type="ECO:0000313" key="2">
    <source>
        <dbReference type="EMBL" id="KWX76332.1"/>
    </source>
</evidence>
<keyword evidence="1" id="KW-0472">Membrane</keyword>
<dbReference type="Proteomes" id="UP000070475">
    <property type="component" value="Unassembled WGS sequence"/>
</dbReference>
<keyword evidence="3" id="KW-1185">Reference proteome</keyword>
<protein>
    <submittedName>
        <fullName evidence="2">Uncharacterized protein</fullName>
    </submittedName>
</protein>
<accession>A0A132TYE3</accession>
<keyword evidence="1" id="KW-0812">Transmembrane</keyword>
<feature type="transmembrane region" description="Helical" evidence="1">
    <location>
        <begin position="52"/>
        <end position="76"/>
    </location>
</feature>
<dbReference type="EMBL" id="LIRB01000131">
    <property type="protein sequence ID" value="KWX76332.1"/>
    <property type="molecule type" value="Genomic_DNA"/>
</dbReference>
<dbReference type="AlphaFoldDB" id="A0A132TYE3"/>
<evidence type="ECO:0000313" key="3">
    <source>
        <dbReference type="Proteomes" id="UP000070475"/>
    </source>
</evidence>
<name>A0A132TYE3_9BACL</name>
<comment type="caution">
    <text evidence="2">The sequence shown here is derived from an EMBL/GenBank/DDBJ whole genome shotgun (WGS) entry which is preliminary data.</text>
</comment>
<evidence type="ECO:0000256" key="1">
    <source>
        <dbReference type="SAM" id="Phobius"/>
    </source>
</evidence>
<reference evidence="2 3" key="1">
    <citation type="submission" date="2015-08" db="EMBL/GenBank/DDBJ databases">
        <title>Genomes of Paenibacillus riograndensis.</title>
        <authorList>
            <person name="Sant'Anna F.H."/>
            <person name="Souza R."/>
            <person name="Ambrosini A."/>
            <person name="Bach E."/>
            <person name="Fernandes G."/>
            <person name="Balsanelli E."/>
            <person name="Baura V.A."/>
            <person name="Pedrosa F.O."/>
            <person name="Souza E.M."/>
            <person name="Passaglia L."/>
        </authorList>
    </citation>
    <scope>NUCLEOTIDE SEQUENCE [LARGE SCALE GENOMIC DNA]</scope>
    <source>
        <strain evidence="2 3">CAS34</strain>
    </source>
</reference>
<keyword evidence="1" id="KW-1133">Transmembrane helix</keyword>
<sequence>MTGGSSNSCKGLACGWSFWFFWFFVFLFFGFVLVLLLPFLSIRLQSILQIYLILIVASLECRAAAWILLHFLQLIIPKSDKKQILLHFRVNFIIQFAE</sequence>
<organism evidence="2 3">
    <name type="scientific">Paenibacillus riograndensis</name>
    <dbReference type="NCBI Taxonomy" id="483937"/>
    <lineage>
        <taxon>Bacteria</taxon>
        <taxon>Bacillati</taxon>
        <taxon>Bacillota</taxon>
        <taxon>Bacilli</taxon>
        <taxon>Bacillales</taxon>
        <taxon>Paenibacillaceae</taxon>
        <taxon>Paenibacillus</taxon>
        <taxon>Paenibacillus sonchi group</taxon>
    </lineage>
</organism>
<feature type="transmembrane region" description="Helical" evidence="1">
    <location>
        <begin position="20"/>
        <end position="40"/>
    </location>
</feature>
<gene>
    <name evidence="2" type="ORF">AMQ84_15070</name>
</gene>